<accession>A6JRA8</accession>
<dbReference type="Proteomes" id="UP000234681">
    <property type="component" value="Chromosome 9"/>
</dbReference>
<proteinExistence type="predicted"/>
<gene>
    <name evidence="1" type="ORF">rCG_55397</name>
</gene>
<dbReference type="AlphaFoldDB" id="A6JRA8"/>
<organism evidence="1 2">
    <name type="scientific">Rattus norvegicus</name>
    <name type="common">Rat</name>
    <dbReference type="NCBI Taxonomy" id="10116"/>
    <lineage>
        <taxon>Eukaryota</taxon>
        <taxon>Metazoa</taxon>
        <taxon>Chordata</taxon>
        <taxon>Craniata</taxon>
        <taxon>Vertebrata</taxon>
        <taxon>Euteleostomi</taxon>
        <taxon>Mammalia</taxon>
        <taxon>Eutheria</taxon>
        <taxon>Euarchontoglires</taxon>
        <taxon>Glires</taxon>
        <taxon>Rodentia</taxon>
        <taxon>Myomorpha</taxon>
        <taxon>Muroidea</taxon>
        <taxon>Muridae</taxon>
        <taxon>Murinae</taxon>
        <taxon>Rattus</taxon>
    </lineage>
</organism>
<protein>
    <submittedName>
        <fullName evidence="1">RCG55397, isoform CRA_a</fullName>
    </submittedName>
</protein>
<dbReference type="EMBL" id="CH473997">
    <property type="protein sequence ID" value="EDL91828.1"/>
    <property type="molecule type" value="Genomic_DNA"/>
</dbReference>
<evidence type="ECO:0000313" key="2">
    <source>
        <dbReference type="Proteomes" id="UP000234681"/>
    </source>
</evidence>
<sequence>MAMSVTASPQIRKAQLLGGHTSRQVCADAGVIGSLQVSPDISTGTTAQQAQHWSPSACTSTCPAHPISFI</sequence>
<reference evidence="1 2" key="2">
    <citation type="submission" date="2005-09" db="EMBL/GenBank/DDBJ databases">
        <authorList>
            <person name="Mural R.J."/>
            <person name="Li P.W."/>
            <person name="Adams M.D."/>
            <person name="Amanatides P.G."/>
            <person name="Baden-Tillson H."/>
            <person name="Barnstead M."/>
            <person name="Chin S.H."/>
            <person name="Dew I."/>
            <person name="Evans C.A."/>
            <person name="Ferriera S."/>
            <person name="Flanigan M."/>
            <person name="Fosler C."/>
            <person name="Glodek A."/>
            <person name="Gu Z."/>
            <person name="Holt R.A."/>
            <person name="Jennings D."/>
            <person name="Kraft C.L."/>
            <person name="Lu F."/>
            <person name="Nguyen T."/>
            <person name="Nusskern D.R."/>
            <person name="Pfannkoch C.M."/>
            <person name="Sitter C."/>
            <person name="Sutton G.G."/>
            <person name="Venter J.C."/>
            <person name="Wang Z."/>
            <person name="Woodage T."/>
            <person name="Zheng X.H."/>
            <person name="Zhong F."/>
        </authorList>
    </citation>
    <scope>NUCLEOTIDE SEQUENCE [LARGE SCALE GENOMIC DNA]</scope>
    <source>
        <strain evidence="1">BN</strain>
        <strain evidence="2">BN, Sprague-Dawley</strain>
    </source>
</reference>
<reference evidence="1" key="1">
    <citation type="journal article" date="2005" name="Genome Res.">
        <title>Gene and alternative splicing annotation with AIR.</title>
        <authorList>
            <person name="Florea L."/>
            <person name="Di Francesco V."/>
            <person name="Miller J."/>
            <person name="Turner R."/>
            <person name="Yao A."/>
            <person name="Harris M."/>
            <person name="Walenz B."/>
            <person name="Mobarry C."/>
            <person name="Merkulov G.V."/>
            <person name="Charlab R."/>
            <person name="Dew I."/>
            <person name="Deng Z."/>
            <person name="Istrail S."/>
            <person name="Li P."/>
            <person name="Sutton G."/>
        </authorList>
    </citation>
    <scope>NUCLEOTIDE SEQUENCE</scope>
    <source>
        <strain evidence="1">BN</strain>
    </source>
</reference>
<name>A6JRA8_RAT</name>
<dbReference type="EMBL" id="CH473997">
    <property type="protein sequence ID" value="EDL91829.1"/>
    <property type="molecule type" value="Genomic_DNA"/>
</dbReference>
<evidence type="ECO:0000313" key="1">
    <source>
        <dbReference type="EMBL" id="EDL91828.1"/>
    </source>
</evidence>